<evidence type="ECO:0000313" key="8">
    <source>
        <dbReference type="Proteomes" id="UP000249616"/>
    </source>
</evidence>
<gene>
    <name evidence="7" type="ORF">DN051_01880</name>
</gene>
<evidence type="ECO:0000256" key="5">
    <source>
        <dbReference type="SAM" id="Phobius"/>
    </source>
</evidence>
<dbReference type="InterPro" id="IPR032808">
    <property type="entry name" value="DoxX"/>
</dbReference>
<keyword evidence="6" id="KW-0732">Signal</keyword>
<keyword evidence="4 5" id="KW-0472">Membrane</keyword>
<protein>
    <recommendedName>
        <fullName evidence="9">DoxX family protein</fullName>
    </recommendedName>
</protein>
<dbReference type="Pfam" id="PF13564">
    <property type="entry name" value="DoxX_2"/>
    <property type="match status" value="1"/>
</dbReference>
<comment type="subcellular location">
    <subcellularLocation>
        <location evidence="1">Membrane</location>
        <topology evidence="1">Multi-pass membrane protein</topology>
    </subcellularLocation>
</comment>
<accession>A0A2Z4ISQ3</accession>
<dbReference type="Proteomes" id="UP000249616">
    <property type="component" value="Chromosome"/>
</dbReference>
<dbReference type="KEGG" id="scad:DN051_01880"/>
<feature type="signal peptide" evidence="6">
    <location>
        <begin position="1"/>
        <end position="19"/>
    </location>
</feature>
<reference evidence="7 8" key="1">
    <citation type="journal article" date="2019" name="Int. J. Syst. Evol. Microbiol.">
        <title>Streptomyces cadmiisoli sp. nov., a novel actinomycete isolated from cadmium-contaminated soil.</title>
        <authorList>
            <person name="Li K."/>
            <person name="Tang X."/>
            <person name="Zhao J."/>
            <person name="Guo Y."/>
            <person name="Tang Y."/>
            <person name="Gao J."/>
        </authorList>
    </citation>
    <scope>NUCLEOTIDE SEQUENCE [LARGE SCALE GENOMIC DNA]</scope>
    <source>
        <strain evidence="7 8">ZFG47</strain>
    </source>
</reference>
<evidence type="ECO:0000256" key="6">
    <source>
        <dbReference type="SAM" id="SignalP"/>
    </source>
</evidence>
<evidence type="ECO:0000313" key="7">
    <source>
        <dbReference type="EMBL" id="AWW35566.1"/>
    </source>
</evidence>
<evidence type="ECO:0008006" key="9">
    <source>
        <dbReference type="Google" id="ProtNLM"/>
    </source>
</evidence>
<evidence type="ECO:0000256" key="2">
    <source>
        <dbReference type="ARBA" id="ARBA00022692"/>
    </source>
</evidence>
<proteinExistence type="predicted"/>
<evidence type="ECO:0000256" key="3">
    <source>
        <dbReference type="ARBA" id="ARBA00022989"/>
    </source>
</evidence>
<feature type="transmembrane region" description="Helical" evidence="5">
    <location>
        <begin position="53"/>
        <end position="80"/>
    </location>
</feature>
<keyword evidence="8" id="KW-1185">Reference proteome</keyword>
<feature type="transmembrane region" description="Helical" evidence="5">
    <location>
        <begin position="92"/>
        <end position="115"/>
    </location>
</feature>
<sequence>MSLAAALLSCALAAFMTFAGAPKVAGHPKTALMAQHLRVPTELLRFVGLTETVAAIGLLVGIFVTWSGVAAALVVVALMLGGAACHLRVKDGFTAAAPALVSAATAAGVMILHIAGN</sequence>
<evidence type="ECO:0000256" key="4">
    <source>
        <dbReference type="ARBA" id="ARBA00023136"/>
    </source>
</evidence>
<dbReference type="RefSeq" id="WP_112437737.1">
    <property type="nucleotide sequence ID" value="NZ_CBDRHE010000009.1"/>
</dbReference>
<keyword evidence="3 5" id="KW-1133">Transmembrane helix</keyword>
<evidence type="ECO:0000256" key="1">
    <source>
        <dbReference type="ARBA" id="ARBA00004141"/>
    </source>
</evidence>
<organism evidence="7 8">
    <name type="scientific">Streptomyces cadmiisoli</name>
    <dbReference type="NCBI Taxonomy" id="2184053"/>
    <lineage>
        <taxon>Bacteria</taxon>
        <taxon>Bacillati</taxon>
        <taxon>Actinomycetota</taxon>
        <taxon>Actinomycetes</taxon>
        <taxon>Kitasatosporales</taxon>
        <taxon>Streptomycetaceae</taxon>
        <taxon>Streptomyces</taxon>
        <taxon>Streptomyces aurantiacus group</taxon>
    </lineage>
</organism>
<keyword evidence="2 5" id="KW-0812">Transmembrane</keyword>
<dbReference type="EMBL" id="CP030073">
    <property type="protein sequence ID" value="AWW35566.1"/>
    <property type="molecule type" value="Genomic_DNA"/>
</dbReference>
<dbReference type="AlphaFoldDB" id="A0A2Z4ISQ3"/>
<dbReference type="GO" id="GO:0016020">
    <property type="term" value="C:membrane"/>
    <property type="evidence" value="ECO:0007669"/>
    <property type="project" value="UniProtKB-SubCell"/>
</dbReference>
<name>A0A2Z4ISQ3_9ACTN</name>
<feature type="chain" id="PRO_5039332097" description="DoxX family protein" evidence="6">
    <location>
        <begin position="20"/>
        <end position="117"/>
    </location>
</feature>